<dbReference type="GO" id="GO:0008299">
    <property type="term" value="P:isoprenoid biosynthetic process"/>
    <property type="evidence" value="ECO:0007669"/>
    <property type="project" value="InterPro"/>
</dbReference>
<evidence type="ECO:0000256" key="4">
    <source>
        <dbReference type="ARBA" id="ARBA00022842"/>
    </source>
</evidence>
<proteinExistence type="evidence at transcript level"/>
<keyword evidence="3" id="KW-0479">Metal-binding</keyword>
<reference evidence="5" key="1">
    <citation type="submission" date="2000-09" db="EMBL/GenBank/DDBJ databases">
        <title>Prenyltransferase of Metaplexis japonica.</title>
        <authorList>
            <person name="Sando T."/>
            <person name="Bamba T."/>
        </authorList>
    </citation>
    <scope>NUCLEOTIDE SEQUENCE</scope>
</reference>
<dbReference type="PANTHER" id="PTHR43281">
    <property type="entry name" value="FARNESYL DIPHOSPHATE SYNTHASE"/>
    <property type="match status" value="1"/>
</dbReference>
<evidence type="ECO:0000313" key="5">
    <source>
        <dbReference type="EMBL" id="BAB39473.1"/>
    </source>
</evidence>
<name>Q9AVJ3_9GENT</name>
<dbReference type="InterPro" id="IPR008949">
    <property type="entry name" value="Isoprenoid_synthase_dom_sf"/>
</dbReference>
<sequence>NDDLRRGKPTNHKVYGEDVAVLAGDALLAFAFEHIVTCHKRGLILNNLLELLKNWLSVLVQKGLLQGRLLIFAPKESLMSDWNILSSYICTRQQLYWRGSVVLGAILGGANDVQISKLRKFARCIGLL</sequence>
<dbReference type="GO" id="GO:0004311">
    <property type="term" value="F:geranylgeranyl diphosphate synthase activity"/>
    <property type="evidence" value="ECO:0007669"/>
    <property type="project" value="TreeGrafter"/>
</dbReference>
<comment type="cofactor">
    <cofactor evidence="1">
        <name>Mg(2+)</name>
        <dbReference type="ChEBI" id="CHEBI:18420"/>
    </cofactor>
</comment>
<feature type="non-terminal residue" evidence="5">
    <location>
        <position position="128"/>
    </location>
</feature>
<dbReference type="AlphaFoldDB" id="Q9AVJ3"/>
<organism evidence="5">
    <name type="scientific">Cynanchum rostellatum</name>
    <dbReference type="NCBI Taxonomy" id="137761"/>
    <lineage>
        <taxon>Eukaryota</taxon>
        <taxon>Viridiplantae</taxon>
        <taxon>Streptophyta</taxon>
        <taxon>Embryophyta</taxon>
        <taxon>Tracheophyta</taxon>
        <taxon>Spermatophyta</taxon>
        <taxon>Magnoliopsida</taxon>
        <taxon>eudicotyledons</taxon>
        <taxon>Gunneridae</taxon>
        <taxon>Pentapetalae</taxon>
        <taxon>asterids</taxon>
        <taxon>lamiids</taxon>
        <taxon>Gentianales</taxon>
        <taxon>Apocynaceae</taxon>
        <taxon>Asclepiadoideae</taxon>
        <taxon>Asclepiadeae</taxon>
        <taxon>Cynanchinae</taxon>
        <taxon>Cynanchum</taxon>
    </lineage>
</organism>
<feature type="non-terminal residue" evidence="5">
    <location>
        <position position="1"/>
    </location>
</feature>
<dbReference type="PANTHER" id="PTHR43281:SF24">
    <property type="entry name" value="OS07G0580900 PROTEIN"/>
    <property type="match status" value="1"/>
</dbReference>
<dbReference type="EMBL" id="AB049080">
    <property type="protein sequence ID" value="BAB39473.1"/>
    <property type="molecule type" value="mRNA"/>
</dbReference>
<evidence type="ECO:0000256" key="3">
    <source>
        <dbReference type="ARBA" id="ARBA00022723"/>
    </source>
</evidence>
<dbReference type="Gene3D" id="1.10.600.10">
    <property type="entry name" value="Farnesyl Diphosphate Synthase"/>
    <property type="match status" value="1"/>
</dbReference>
<keyword evidence="4" id="KW-0460">Magnesium</keyword>
<dbReference type="Pfam" id="PF00348">
    <property type="entry name" value="polyprenyl_synt"/>
    <property type="match status" value="1"/>
</dbReference>
<dbReference type="SUPFAM" id="SSF48576">
    <property type="entry name" value="Terpenoid synthases"/>
    <property type="match status" value="1"/>
</dbReference>
<protein>
    <submittedName>
        <fullName evidence="5">Putative GGPP synthase 2</fullName>
    </submittedName>
</protein>
<evidence type="ECO:0000256" key="2">
    <source>
        <dbReference type="ARBA" id="ARBA00006706"/>
    </source>
</evidence>
<comment type="similarity">
    <text evidence="2">Belongs to the FPP/GGPP synthase family.</text>
</comment>
<evidence type="ECO:0000256" key="1">
    <source>
        <dbReference type="ARBA" id="ARBA00001946"/>
    </source>
</evidence>
<gene>
    <name evidence="5" type="primary">MjGGPPs2</name>
</gene>
<dbReference type="InterPro" id="IPR000092">
    <property type="entry name" value="Polyprenyl_synt"/>
</dbReference>
<accession>Q9AVJ3</accession>
<dbReference type="GO" id="GO:0046872">
    <property type="term" value="F:metal ion binding"/>
    <property type="evidence" value="ECO:0007669"/>
    <property type="project" value="UniProtKB-KW"/>
</dbReference>